<gene>
    <name evidence="15" type="primary">apxIB</name>
    <name evidence="14" type="ORF">Lmor_1092</name>
    <name evidence="15" type="ORF">NCTC12239_01714</name>
</gene>
<keyword evidence="9 10" id="KW-0472">Membrane</keyword>
<dbReference type="SUPFAM" id="SSF52540">
    <property type="entry name" value="P-loop containing nucleoside triphosphate hydrolases"/>
    <property type="match status" value="1"/>
</dbReference>
<evidence type="ECO:0000313" key="16">
    <source>
        <dbReference type="Proteomes" id="UP000054985"/>
    </source>
</evidence>
<evidence type="ECO:0000256" key="6">
    <source>
        <dbReference type="ARBA" id="ARBA00022801"/>
    </source>
</evidence>
<feature type="transmembrane region" description="Helical" evidence="10">
    <location>
        <begin position="174"/>
        <end position="196"/>
    </location>
</feature>
<dbReference type="InterPro" id="IPR036640">
    <property type="entry name" value="ABC1_TM_sf"/>
</dbReference>
<evidence type="ECO:0000313" key="15">
    <source>
        <dbReference type="EMBL" id="STX62775.1"/>
    </source>
</evidence>
<organism evidence="15 17">
    <name type="scientific">Legionella moravica</name>
    <dbReference type="NCBI Taxonomy" id="39962"/>
    <lineage>
        <taxon>Bacteria</taxon>
        <taxon>Pseudomonadati</taxon>
        <taxon>Pseudomonadota</taxon>
        <taxon>Gammaproteobacteria</taxon>
        <taxon>Legionellales</taxon>
        <taxon>Legionellaceae</taxon>
        <taxon>Legionella</taxon>
    </lineage>
</organism>
<sequence length="722" mass="80730">MVTMTTPRRQSWSHVDLGETAENDTLLACLVLLTRYYQNPFSPLSLVARLPLVDNKLTVDLFPRAAGRASLDAELKTMKPDALDEEYIPLILLKNDGSAVLLILDDEGKKVILDPRAPDTRIKIEDVASELSGQVILVEQQFKHTHRSQETLKKQSKNWFWSVMVKSWPLYSEVLLASLLVNIFALVIPLFTMNVYDRVVPNHAIDTMWVLASGVAVVFIFDMILKTLRSYFIDVANKHSDLELSAVIFQQVLGLSMSNRPRSVGSLANTVQSFEMFRDFITSSTMTILVDLPFVCIFLFVVYLIGGSLFWIPFLVIPIILIIGLLLQWPLIRLTRKSYQYSSEKQATLFESLSSIETVKTTGAESILQSRWERIVNEASKNAMHLRIVSNTSINITNLATQIATIAIVIAGVYMISNNELTTGGLIACTILTGRALAPMAQVSTLFTRYFQSVNALESLNNIMQLETDITEDARFLHRPALKGDVEFKHVSFHYKDDEVNVLQNINFKIKIGERVAIIGRVGSGKSTLGKMLLKLYTPTEGTILLDGTDYKQINPDDLRQQIGYVPQDVVLFYGSIRDNICVGAPFIHDSALLNAAEIAGVTQFTNNHPKGFDRQVGEKGAELSGGQRQSIALARSLIMQPNILLLDEPTSAMDDNNERQIKKRLHDYLTENHTLILITHKLSMLELVNRIIVLENGKVIADGAKEAVLNALKTGVTIRKQ</sequence>
<feature type="transmembrane region" description="Helical" evidence="10">
    <location>
        <begin position="208"/>
        <end position="225"/>
    </location>
</feature>
<dbReference type="InterPro" id="IPR003439">
    <property type="entry name" value="ABC_transporter-like_ATP-bd"/>
</dbReference>
<reference evidence="15 17" key="2">
    <citation type="submission" date="2018-06" db="EMBL/GenBank/DDBJ databases">
        <authorList>
            <consortium name="Pathogen Informatics"/>
            <person name="Doyle S."/>
        </authorList>
    </citation>
    <scope>NUCLEOTIDE SEQUENCE [LARGE SCALE GENOMIC DNA]</scope>
    <source>
        <strain evidence="15 17">NCTC12239</strain>
    </source>
</reference>
<keyword evidence="4 10" id="KW-0812">Transmembrane</keyword>
<evidence type="ECO:0000256" key="2">
    <source>
        <dbReference type="ARBA" id="ARBA00022448"/>
    </source>
</evidence>
<evidence type="ECO:0000256" key="7">
    <source>
        <dbReference type="ARBA" id="ARBA00022840"/>
    </source>
</evidence>
<keyword evidence="3" id="KW-1003">Cell membrane</keyword>
<evidence type="ECO:0000256" key="8">
    <source>
        <dbReference type="ARBA" id="ARBA00022989"/>
    </source>
</evidence>
<dbReference type="SMART" id="SM00382">
    <property type="entry name" value="AAA"/>
    <property type="match status" value="1"/>
</dbReference>
<dbReference type="Proteomes" id="UP000254040">
    <property type="component" value="Unassembled WGS sequence"/>
</dbReference>
<evidence type="ECO:0000256" key="5">
    <source>
        <dbReference type="ARBA" id="ARBA00022741"/>
    </source>
</evidence>
<dbReference type="GO" id="GO:0016887">
    <property type="term" value="F:ATP hydrolysis activity"/>
    <property type="evidence" value="ECO:0007669"/>
    <property type="project" value="InterPro"/>
</dbReference>
<reference evidence="14 16" key="1">
    <citation type="submission" date="2015-11" db="EMBL/GenBank/DDBJ databases">
        <title>Genomic analysis of 38 Legionella species identifies large and diverse effector repertoires.</title>
        <authorList>
            <person name="Burstein D."/>
            <person name="Amaro F."/>
            <person name="Zusman T."/>
            <person name="Lifshitz Z."/>
            <person name="Cohen O."/>
            <person name="Gilbert J.A."/>
            <person name="Pupko T."/>
            <person name="Shuman H.A."/>
            <person name="Segal G."/>
        </authorList>
    </citation>
    <scope>NUCLEOTIDE SEQUENCE [LARGE SCALE GENOMIC DNA]</scope>
    <source>
        <strain evidence="14 16">ATCC 43877</strain>
    </source>
</reference>
<dbReference type="NCBIfam" id="TIGR03375">
    <property type="entry name" value="type_I_sec_LssB"/>
    <property type="match status" value="1"/>
</dbReference>
<evidence type="ECO:0000259" key="12">
    <source>
        <dbReference type="PROSITE" id="PS50929"/>
    </source>
</evidence>
<dbReference type="InterPro" id="IPR003593">
    <property type="entry name" value="AAA+_ATPase"/>
</dbReference>
<dbReference type="SUPFAM" id="SSF90123">
    <property type="entry name" value="ABC transporter transmembrane region"/>
    <property type="match status" value="1"/>
</dbReference>
<keyword evidence="7" id="KW-0067">ATP-binding</keyword>
<dbReference type="CDD" id="cd18587">
    <property type="entry name" value="ABC_6TM_LapB_like"/>
    <property type="match status" value="1"/>
</dbReference>
<keyword evidence="5" id="KW-0547">Nucleotide-binding</keyword>
<dbReference type="AlphaFoldDB" id="A0A378JVP3"/>
<comment type="subcellular location">
    <subcellularLocation>
        <location evidence="1">Cell membrane</location>
        <topology evidence="1">Multi-pass membrane protein</topology>
    </subcellularLocation>
</comment>
<protein>
    <submittedName>
        <fullName evidence="15">Toxin secretion ATP binding protein</fullName>
    </submittedName>
</protein>
<dbReference type="InterPro" id="IPR005074">
    <property type="entry name" value="Peptidase_C39"/>
</dbReference>
<accession>A0A378JVP3</accession>
<proteinExistence type="predicted"/>
<evidence type="ECO:0000259" key="13">
    <source>
        <dbReference type="PROSITE" id="PS50990"/>
    </source>
</evidence>
<feature type="transmembrane region" description="Helical" evidence="10">
    <location>
        <begin position="396"/>
        <end position="416"/>
    </location>
</feature>
<evidence type="ECO:0000256" key="9">
    <source>
        <dbReference type="ARBA" id="ARBA00023136"/>
    </source>
</evidence>
<feature type="domain" description="ABC transmembrane type-1" evidence="12">
    <location>
        <begin position="174"/>
        <end position="452"/>
    </location>
</feature>
<dbReference type="PROSITE" id="PS50893">
    <property type="entry name" value="ABC_TRANSPORTER_2"/>
    <property type="match status" value="1"/>
</dbReference>
<feature type="transmembrane region" description="Helical" evidence="10">
    <location>
        <begin position="286"/>
        <end position="305"/>
    </location>
</feature>
<dbReference type="InterPro" id="IPR011527">
    <property type="entry name" value="ABC1_TM_dom"/>
</dbReference>
<dbReference type="CDD" id="cd03245">
    <property type="entry name" value="ABCC_bacteriocin_exporters"/>
    <property type="match status" value="1"/>
</dbReference>
<evidence type="ECO:0000313" key="14">
    <source>
        <dbReference type="EMBL" id="KTD35645.1"/>
    </source>
</evidence>
<dbReference type="PROSITE" id="PS50990">
    <property type="entry name" value="PEPTIDASE_C39"/>
    <property type="match status" value="1"/>
</dbReference>
<dbReference type="PANTHER" id="PTHR43394:SF1">
    <property type="entry name" value="ATP-BINDING CASSETTE SUB-FAMILY B MEMBER 10, MITOCHONDRIAL"/>
    <property type="match status" value="1"/>
</dbReference>
<dbReference type="Pfam" id="PF00664">
    <property type="entry name" value="ABC_membrane"/>
    <property type="match status" value="1"/>
</dbReference>
<evidence type="ECO:0000256" key="10">
    <source>
        <dbReference type="SAM" id="Phobius"/>
    </source>
</evidence>
<feature type="domain" description="ABC transporter" evidence="11">
    <location>
        <begin position="486"/>
        <end position="722"/>
    </location>
</feature>
<keyword evidence="2" id="KW-0813">Transport</keyword>
<keyword evidence="16" id="KW-1185">Reference proteome</keyword>
<feature type="transmembrane region" description="Helical" evidence="10">
    <location>
        <begin position="311"/>
        <end position="332"/>
    </location>
</feature>
<name>A0A378JVP3_9GAMM</name>
<dbReference type="EMBL" id="LNYN01000014">
    <property type="protein sequence ID" value="KTD35645.1"/>
    <property type="molecule type" value="Genomic_DNA"/>
</dbReference>
<dbReference type="GO" id="GO:0005886">
    <property type="term" value="C:plasma membrane"/>
    <property type="evidence" value="ECO:0007669"/>
    <property type="project" value="UniProtKB-SubCell"/>
</dbReference>
<dbReference type="Proteomes" id="UP000054985">
    <property type="component" value="Unassembled WGS sequence"/>
</dbReference>
<evidence type="ECO:0000313" key="17">
    <source>
        <dbReference type="Proteomes" id="UP000254040"/>
    </source>
</evidence>
<dbReference type="InterPro" id="IPR017750">
    <property type="entry name" value="ATPase_T1SS"/>
</dbReference>
<dbReference type="InterPro" id="IPR039421">
    <property type="entry name" value="Type_1_exporter"/>
</dbReference>
<evidence type="ECO:0000256" key="3">
    <source>
        <dbReference type="ARBA" id="ARBA00022475"/>
    </source>
</evidence>
<dbReference type="EMBL" id="UGOG01000001">
    <property type="protein sequence ID" value="STX62775.1"/>
    <property type="molecule type" value="Genomic_DNA"/>
</dbReference>
<dbReference type="Gene3D" id="1.20.1560.10">
    <property type="entry name" value="ABC transporter type 1, transmembrane domain"/>
    <property type="match status" value="1"/>
</dbReference>
<dbReference type="GO" id="GO:0008233">
    <property type="term" value="F:peptidase activity"/>
    <property type="evidence" value="ECO:0007669"/>
    <property type="project" value="InterPro"/>
</dbReference>
<dbReference type="Pfam" id="PF03412">
    <property type="entry name" value="Peptidase_C39"/>
    <property type="match status" value="1"/>
</dbReference>
<dbReference type="InterPro" id="IPR027417">
    <property type="entry name" value="P-loop_NTPase"/>
</dbReference>
<feature type="domain" description="Peptidase C39" evidence="13">
    <location>
        <begin position="19"/>
        <end position="138"/>
    </location>
</feature>
<dbReference type="PROSITE" id="PS50929">
    <property type="entry name" value="ABC_TM1F"/>
    <property type="match status" value="1"/>
</dbReference>
<keyword evidence="6" id="KW-0378">Hydrolase</keyword>
<dbReference type="GO" id="GO:0015421">
    <property type="term" value="F:ABC-type oligopeptide transporter activity"/>
    <property type="evidence" value="ECO:0007669"/>
    <property type="project" value="TreeGrafter"/>
</dbReference>
<dbReference type="Gene3D" id="3.40.50.300">
    <property type="entry name" value="P-loop containing nucleotide triphosphate hydrolases"/>
    <property type="match status" value="1"/>
</dbReference>
<dbReference type="Pfam" id="PF00005">
    <property type="entry name" value="ABC_tran"/>
    <property type="match status" value="1"/>
</dbReference>
<evidence type="ECO:0000259" key="11">
    <source>
        <dbReference type="PROSITE" id="PS50893"/>
    </source>
</evidence>
<dbReference type="GO" id="GO:0005524">
    <property type="term" value="F:ATP binding"/>
    <property type="evidence" value="ECO:0007669"/>
    <property type="project" value="UniProtKB-KW"/>
</dbReference>
<dbReference type="PANTHER" id="PTHR43394">
    <property type="entry name" value="ATP-DEPENDENT PERMEASE MDL1, MITOCHONDRIAL"/>
    <property type="match status" value="1"/>
</dbReference>
<evidence type="ECO:0000256" key="1">
    <source>
        <dbReference type="ARBA" id="ARBA00004651"/>
    </source>
</evidence>
<dbReference type="STRING" id="39962.Lmor_1092"/>
<keyword evidence="8 10" id="KW-1133">Transmembrane helix</keyword>
<evidence type="ECO:0000256" key="4">
    <source>
        <dbReference type="ARBA" id="ARBA00022692"/>
    </source>
</evidence>
<dbReference type="GO" id="GO:0006508">
    <property type="term" value="P:proteolysis"/>
    <property type="evidence" value="ECO:0007669"/>
    <property type="project" value="InterPro"/>
</dbReference>
<dbReference type="Gene3D" id="3.90.70.10">
    <property type="entry name" value="Cysteine proteinases"/>
    <property type="match status" value="1"/>
</dbReference>
<dbReference type="FunFam" id="3.40.50.300:FF:000299">
    <property type="entry name" value="ABC transporter ATP-binding protein/permease"/>
    <property type="match status" value="1"/>
</dbReference>